<dbReference type="OrthoDB" id="9808980at2"/>
<reference evidence="11 12" key="1">
    <citation type="submission" date="2016-10" db="EMBL/GenBank/DDBJ databases">
        <authorList>
            <person name="de Groot N.N."/>
        </authorList>
    </citation>
    <scope>NUCLEOTIDE SEQUENCE [LARGE SCALE GENOMIC DNA]</scope>
    <source>
        <strain evidence="11 12">DSM 25927</strain>
    </source>
</reference>
<dbReference type="STRING" id="489703.SAMN04488038_114104"/>
<keyword evidence="4 8" id="KW-0813">Transport</keyword>
<comment type="similarity">
    <text evidence="3 8">Belongs to the rubredoxin family.</text>
</comment>
<dbReference type="PROSITE" id="PS50903">
    <property type="entry name" value="RUBREDOXIN_LIKE"/>
    <property type="match status" value="1"/>
</dbReference>
<dbReference type="InterPro" id="IPR024922">
    <property type="entry name" value="Rubredoxin"/>
</dbReference>
<dbReference type="Pfam" id="PF00301">
    <property type="entry name" value="Rubredoxin"/>
    <property type="match status" value="1"/>
</dbReference>
<dbReference type="InterPro" id="IPR024935">
    <property type="entry name" value="Rubredoxin_dom"/>
</dbReference>
<evidence type="ECO:0000256" key="9">
    <source>
        <dbReference type="PIRSR" id="PIRSR000071-1"/>
    </source>
</evidence>
<feature type="binding site" evidence="9">
    <location>
        <position position="41"/>
    </location>
    <ligand>
        <name>Fe cation</name>
        <dbReference type="ChEBI" id="CHEBI:24875"/>
    </ligand>
</feature>
<dbReference type="InterPro" id="IPR050526">
    <property type="entry name" value="Rubredoxin_ET"/>
</dbReference>
<comment type="function">
    <text evidence="1">Involved in the hydrocarbon hydroxylating system, which transfers electrons from NADH to rubredoxin reductase and then through rubredoxin to alkane 1 monooxygenase.</text>
</comment>
<gene>
    <name evidence="11" type="ORF">SAMN04488038_114104</name>
</gene>
<keyword evidence="6 8" id="KW-0249">Electron transport</keyword>
<dbReference type="FunFam" id="2.20.28.10:FF:000001">
    <property type="entry name" value="Rubredoxin"/>
    <property type="match status" value="1"/>
</dbReference>
<evidence type="ECO:0000256" key="8">
    <source>
        <dbReference type="PIRNR" id="PIRNR000071"/>
    </source>
</evidence>
<dbReference type="SUPFAM" id="SSF57802">
    <property type="entry name" value="Rubredoxin-like"/>
    <property type="match status" value="1"/>
</dbReference>
<dbReference type="InterPro" id="IPR024934">
    <property type="entry name" value="Rubredoxin-like_dom"/>
</dbReference>
<evidence type="ECO:0000256" key="4">
    <source>
        <dbReference type="ARBA" id="ARBA00022448"/>
    </source>
</evidence>
<dbReference type="EMBL" id="FOFS01000014">
    <property type="protein sequence ID" value="SER04425.1"/>
    <property type="molecule type" value="Genomic_DNA"/>
</dbReference>
<dbReference type="PANTHER" id="PTHR47627:SF1">
    <property type="entry name" value="RUBREDOXIN-1-RELATED"/>
    <property type="match status" value="1"/>
</dbReference>
<keyword evidence="12" id="KW-1185">Reference proteome</keyword>
<dbReference type="InterPro" id="IPR018527">
    <property type="entry name" value="Rubredoxin_Fe_BS"/>
</dbReference>
<dbReference type="PROSITE" id="PS00202">
    <property type="entry name" value="RUBREDOXIN"/>
    <property type="match status" value="1"/>
</dbReference>
<dbReference type="AlphaFoldDB" id="A0A1H9KZS4"/>
<evidence type="ECO:0000256" key="7">
    <source>
        <dbReference type="ARBA" id="ARBA00023004"/>
    </source>
</evidence>
<proteinExistence type="inferred from homology"/>
<evidence type="ECO:0000256" key="5">
    <source>
        <dbReference type="ARBA" id="ARBA00022723"/>
    </source>
</evidence>
<keyword evidence="5 8" id="KW-0479">Metal-binding</keyword>
<evidence type="ECO:0000256" key="2">
    <source>
        <dbReference type="ARBA" id="ARBA00004933"/>
    </source>
</evidence>
<feature type="domain" description="Rubredoxin-like" evidence="10">
    <location>
        <begin position="3"/>
        <end position="54"/>
    </location>
</feature>
<protein>
    <recommendedName>
        <fullName evidence="8">Rubredoxin</fullName>
    </recommendedName>
</protein>
<feature type="binding site" evidence="9">
    <location>
        <position position="11"/>
    </location>
    <ligand>
        <name>Fe cation</name>
        <dbReference type="ChEBI" id="CHEBI:24875"/>
    </ligand>
</feature>
<keyword evidence="7 8" id="KW-0408">Iron</keyword>
<evidence type="ECO:0000256" key="6">
    <source>
        <dbReference type="ARBA" id="ARBA00022982"/>
    </source>
</evidence>
<evidence type="ECO:0000313" key="11">
    <source>
        <dbReference type="EMBL" id="SER04425.1"/>
    </source>
</evidence>
<dbReference type="RefSeq" id="WP_093288937.1">
    <property type="nucleotide sequence ID" value="NZ_FOFS01000014.1"/>
</dbReference>
<dbReference type="PANTHER" id="PTHR47627">
    <property type="entry name" value="RUBREDOXIN"/>
    <property type="match status" value="1"/>
</dbReference>
<name>A0A1H9KZS4_9GAMM</name>
<dbReference type="PRINTS" id="PR00163">
    <property type="entry name" value="RUBREDOXIN"/>
</dbReference>
<comment type="cofactor">
    <cofactor evidence="8 9">
        <name>Fe(3+)</name>
        <dbReference type="ChEBI" id="CHEBI:29034"/>
    </cofactor>
    <text evidence="8 9">Binds 1 Fe(3+) ion per subunit.</text>
</comment>
<evidence type="ECO:0000313" key="12">
    <source>
        <dbReference type="Proteomes" id="UP000199233"/>
    </source>
</evidence>
<feature type="binding site" evidence="9">
    <location>
        <position position="44"/>
    </location>
    <ligand>
        <name>Fe cation</name>
        <dbReference type="ChEBI" id="CHEBI:24875"/>
    </ligand>
</feature>
<dbReference type="PIRSF" id="PIRSF000071">
    <property type="entry name" value="Rubredoxin"/>
    <property type="match status" value="1"/>
</dbReference>
<accession>A0A1H9KZS4</accession>
<sequence>MPYRKWRCVICDWVYDEAVGAPDDGIAPGTRWDDVPDTWSCPDCGASKGDFEMVEAD</sequence>
<dbReference type="GO" id="GO:0009055">
    <property type="term" value="F:electron transfer activity"/>
    <property type="evidence" value="ECO:0007669"/>
    <property type="project" value="InterPro"/>
</dbReference>
<evidence type="ECO:0000259" key="10">
    <source>
        <dbReference type="PROSITE" id="PS50903"/>
    </source>
</evidence>
<organism evidence="11 12">
    <name type="scientific">Solimonas aquatica</name>
    <dbReference type="NCBI Taxonomy" id="489703"/>
    <lineage>
        <taxon>Bacteria</taxon>
        <taxon>Pseudomonadati</taxon>
        <taxon>Pseudomonadota</taxon>
        <taxon>Gammaproteobacteria</taxon>
        <taxon>Nevskiales</taxon>
        <taxon>Nevskiaceae</taxon>
        <taxon>Solimonas</taxon>
    </lineage>
</organism>
<dbReference type="GO" id="GO:0005506">
    <property type="term" value="F:iron ion binding"/>
    <property type="evidence" value="ECO:0007669"/>
    <property type="project" value="InterPro"/>
</dbReference>
<dbReference type="CDD" id="cd00730">
    <property type="entry name" value="rubredoxin"/>
    <property type="match status" value="1"/>
</dbReference>
<evidence type="ECO:0000256" key="1">
    <source>
        <dbReference type="ARBA" id="ARBA00002792"/>
    </source>
</evidence>
<dbReference type="Proteomes" id="UP000199233">
    <property type="component" value="Unassembled WGS sequence"/>
</dbReference>
<feature type="binding site" evidence="9">
    <location>
        <position position="8"/>
    </location>
    <ligand>
        <name>Fe cation</name>
        <dbReference type="ChEBI" id="CHEBI:24875"/>
    </ligand>
</feature>
<dbReference type="GO" id="GO:0043448">
    <property type="term" value="P:alkane catabolic process"/>
    <property type="evidence" value="ECO:0007669"/>
    <property type="project" value="TreeGrafter"/>
</dbReference>
<comment type="pathway">
    <text evidence="2">Hydrocarbon metabolism; alkane degradation.</text>
</comment>
<dbReference type="Gene3D" id="2.20.28.10">
    <property type="match status" value="1"/>
</dbReference>
<evidence type="ECO:0000256" key="3">
    <source>
        <dbReference type="ARBA" id="ARBA00005337"/>
    </source>
</evidence>